<dbReference type="OrthoDB" id="165860at2759"/>
<dbReference type="OMA" id="FLDWFAR"/>
<dbReference type="Proteomes" id="UP000054928">
    <property type="component" value="Unassembled WGS sequence"/>
</dbReference>
<keyword evidence="3" id="KW-1185">Reference proteome</keyword>
<keyword evidence="1" id="KW-0175">Coiled coil</keyword>
<proteinExistence type="predicted"/>
<evidence type="ECO:0000313" key="3">
    <source>
        <dbReference type="Proteomes" id="UP000054928"/>
    </source>
</evidence>
<accession>A0A0P1AG67</accession>
<name>A0A0P1AG67_PLAHL</name>
<dbReference type="AlphaFoldDB" id="A0A0P1AG67"/>
<sequence length="351" mass="40034">MTAVALQVADLFDVHAVEAPINRLVSALNDQAAQIYELQETLQRLQAVQRERLLDCKNLHSAVSSLELHLHATFNDTNALKQFQIVAQRHLEANNRQLQLKADRQEVHNANMRIIKNIEHLESTLRSELASLSLVQCLQTEQNELNEKMKIMEKQLVSKMDKSEATLLDSVLIQIRSFQPMASQLSQQLTNVHKQQVQVERSLAQLNLKCEARHLEQEKLQQHTNDIQQSLDDVKNRYQQIVAPQIQRLDDTTEQLNQTLHQVNTSTVITNSTLRTLSAKFHSSAGSFATQLQQQYRHFENAFKNRASRLEMETQLAVLSKQIATMASDTDHKALTGLRNVVKHMNTISSS</sequence>
<protein>
    <submittedName>
        <fullName evidence="2">Uncharacterized protein</fullName>
    </submittedName>
</protein>
<evidence type="ECO:0000256" key="1">
    <source>
        <dbReference type="SAM" id="Coils"/>
    </source>
</evidence>
<dbReference type="EMBL" id="CCYD01000442">
    <property type="protein sequence ID" value="CEG39746.1"/>
    <property type="molecule type" value="Genomic_DNA"/>
</dbReference>
<dbReference type="GeneID" id="36405037"/>
<evidence type="ECO:0000313" key="2">
    <source>
        <dbReference type="EMBL" id="CEG39746.1"/>
    </source>
</evidence>
<feature type="coiled-coil region" evidence="1">
    <location>
        <begin position="135"/>
        <end position="162"/>
    </location>
</feature>
<organism evidence="2 3">
    <name type="scientific">Plasmopara halstedii</name>
    <name type="common">Downy mildew of sunflower</name>
    <dbReference type="NCBI Taxonomy" id="4781"/>
    <lineage>
        <taxon>Eukaryota</taxon>
        <taxon>Sar</taxon>
        <taxon>Stramenopiles</taxon>
        <taxon>Oomycota</taxon>
        <taxon>Peronosporomycetes</taxon>
        <taxon>Peronosporales</taxon>
        <taxon>Peronosporaceae</taxon>
        <taxon>Plasmopara</taxon>
    </lineage>
</organism>
<reference evidence="3" key="1">
    <citation type="submission" date="2014-09" db="EMBL/GenBank/DDBJ databases">
        <authorList>
            <person name="Sharma Rahul"/>
            <person name="Thines Marco"/>
        </authorList>
    </citation>
    <scope>NUCLEOTIDE SEQUENCE [LARGE SCALE GENOMIC DNA]</scope>
</reference>
<dbReference type="RefSeq" id="XP_024576115.1">
    <property type="nucleotide sequence ID" value="XM_024725327.1"/>
</dbReference>